<keyword evidence="2" id="KW-0813">Transport</keyword>
<comment type="similarity">
    <text evidence="1">Belongs to the ABC transporter superfamily.</text>
</comment>
<dbReference type="InterPro" id="IPR003439">
    <property type="entry name" value="ABC_transporter-like_ATP-bd"/>
</dbReference>
<proteinExistence type="inferred from homology"/>
<evidence type="ECO:0000313" key="5">
    <source>
        <dbReference type="Proteomes" id="UP000255239"/>
    </source>
</evidence>
<dbReference type="Proteomes" id="UP000255239">
    <property type="component" value="Unassembled WGS sequence"/>
</dbReference>
<evidence type="ECO:0000256" key="1">
    <source>
        <dbReference type="ARBA" id="ARBA00005417"/>
    </source>
</evidence>
<evidence type="ECO:0000256" key="2">
    <source>
        <dbReference type="ARBA" id="ARBA00022448"/>
    </source>
</evidence>
<protein>
    <submittedName>
        <fullName evidence="4">L-proline glycine betaine ABC transport system permease ProV</fullName>
        <ecNumber evidence="4">3.6.3.30</ecNumber>
    </submittedName>
</protein>
<dbReference type="EMBL" id="UGMG01000003">
    <property type="protein sequence ID" value="STX11871.1"/>
    <property type="molecule type" value="Genomic_DNA"/>
</dbReference>
<dbReference type="EC" id="3.6.3.30" evidence="4"/>
<accession>A0A378H401</accession>
<dbReference type="Pfam" id="PF00005">
    <property type="entry name" value="ABC_tran"/>
    <property type="match status" value="1"/>
</dbReference>
<dbReference type="SUPFAM" id="SSF52540">
    <property type="entry name" value="P-loop containing nucleoside triphosphate hydrolases"/>
    <property type="match status" value="1"/>
</dbReference>
<evidence type="ECO:0000259" key="3">
    <source>
        <dbReference type="Pfam" id="PF00005"/>
    </source>
</evidence>
<dbReference type="AlphaFoldDB" id="A0A378H401"/>
<dbReference type="PANTHER" id="PTHR43117">
    <property type="entry name" value="OSMOPROTECTANT IMPORT ATP-BINDING PROTEIN OSMV"/>
    <property type="match status" value="1"/>
</dbReference>
<name>A0A378H401_KLEPN</name>
<keyword evidence="4" id="KW-0378">Hydrolase</keyword>
<gene>
    <name evidence="4" type="primary">fbpC</name>
    <name evidence="4" type="ORF">NCTC11679_06330</name>
</gene>
<dbReference type="GO" id="GO:0005524">
    <property type="term" value="F:ATP binding"/>
    <property type="evidence" value="ECO:0007669"/>
    <property type="project" value="InterPro"/>
</dbReference>
<evidence type="ECO:0000313" key="4">
    <source>
        <dbReference type="EMBL" id="STX11871.1"/>
    </source>
</evidence>
<dbReference type="PANTHER" id="PTHR43117:SF4">
    <property type="entry name" value="OSMOPROTECTANT IMPORT ATP-BINDING PROTEIN OSMV"/>
    <property type="match status" value="1"/>
</dbReference>
<sequence length="150" mass="16519">MINRLVEPSSGRILLNGEATEQMDIVQLRRRIGYVIQNAGLFPHKNIIDNIATTAILNGAAKSKARARAGELLEVVGLDPQIAKRFPWQLSGGQQQRVGVARALAADPEFMLMDEPFSAVRPGGPRTAAGRVFAYSERGEQNHHYGHSRY</sequence>
<reference evidence="4 5" key="1">
    <citation type="submission" date="2018-06" db="EMBL/GenBank/DDBJ databases">
        <authorList>
            <consortium name="Pathogen Informatics"/>
            <person name="Doyle S."/>
        </authorList>
    </citation>
    <scope>NUCLEOTIDE SEQUENCE [LARGE SCALE GENOMIC DNA]</scope>
    <source>
        <strain evidence="4 5">NCTC11679</strain>
    </source>
</reference>
<feature type="domain" description="ABC transporter" evidence="3">
    <location>
        <begin position="1"/>
        <end position="117"/>
    </location>
</feature>
<dbReference type="Gene3D" id="3.40.50.300">
    <property type="entry name" value="P-loop containing nucleotide triphosphate hydrolases"/>
    <property type="match status" value="1"/>
</dbReference>
<dbReference type="InterPro" id="IPR027417">
    <property type="entry name" value="P-loop_NTPase"/>
</dbReference>
<organism evidence="4 5">
    <name type="scientific">Klebsiella pneumoniae</name>
    <dbReference type="NCBI Taxonomy" id="573"/>
    <lineage>
        <taxon>Bacteria</taxon>
        <taxon>Pseudomonadati</taxon>
        <taxon>Pseudomonadota</taxon>
        <taxon>Gammaproteobacteria</taxon>
        <taxon>Enterobacterales</taxon>
        <taxon>Enterobacteriaceae</taxon>
        <taxon>Klebsiella/Raoultella group</taxon>
        <taxon>Klebsiella</taxon>
        <taxon>Klebsiella pneumoniae complex</taxon>
    </lineage>
</organism>
<dbReference type="GO" id="GO:0016887">
    <property type="term" value="F:ATP hydrolysis activity"/>
    <property type="evidence" value="ECO:0007669"/>
    <property type="project" value="InterPro"/>
</dbReference>